<gene>
    <name evidence="4" type="ORF">P0Y53_04645</name>
</gene>
<feature type="domain" description="Protein FecR C-terminal" evidence="3">
    <location>
        <begin position="279"/>
        <end position="337"/>
    </location>
</feature>
<feature type="transmembrane region" description="Helical" evidence="1">
    <location>
        <begin position="75"/>
        <end position="96"/>
    </location>
</feature>
<dbReference type="Gene3D" id="3.55.50.30">
    <property type="match status" value="1"/>
</dbReference>
<proteinExistence type="predicted"/>
<evidence type="ECO:0000259" key="2">
    <source>
        <dbReference type="Pfam" id="PF04773"/>
    </source>
</evidence>
<keyword evidence="1" id="KW-0472">Membrane</keyword>
<dbReference type="InterPro" id="IPR032508">
    <property type="entry name" value="FecR_C"/>
</dbReference>
<dbReference type="Pfam" id="PF16344">
    <property type="entry name" value="FecR_C"/>
    <property type="match status" value="1"/>
</dbReference>
<evidence type="ECO:0000259" key="3">
    <source>
        <dbReference type="Pfam" id="PF16344"/>
    </source>
</evidence>
<dbReference type="GO" id="GO:0016989">
    <property type="term" value="F:sigma factor antagonist activity"/>
    <property type="evidence" value="ECO:0007669"/>
    <property type="project" value="TreeGrafter"/>
</dbReference>
<accession>A0AAJ5WWC4</accession>
<dbReference type="Pfam" id="PF04773">
    <property type="entry name" value="FecR"/>
    <property type="match status" value="1"/>
</dbReference>
<dbReference type="PANTHER" id="PTHR30273:SF2">
    <property type="entry name" value="PROTEIN FECR"/>
    <property type="match status" value="1"/>
</dbReference>
<feature type="domain" description="FecR protein" evidence="2">
    <location>
        <begin position="132"/>
        <end position="218"/>
    </location>
</feature>
<name>A0AAJ5WWC4_9BACT</name>
<sequence length="353" mass="38761">MQIDKTIIEKFLQGRCTPEEARKLHRYLNDHPGLIREWFGKDWEEAGAGPAVDSQHAAGMYHIIEERIHGPQRRLLRALPWAAVAAAITGLCIWLAQPTGQQATAPVQLAVVDTVVRSAPAVSWRQQQNTSGRPMKLNLPDGSQVSLSPDALIKYAPGFDTDKREIHVEGEASFNVAQEKNRPFTVYAGGLATTALGTSFRISTTASSVRVQLLTGKVVVKAIRKTLPGWKKDVYLLPGQHLKYDVVNSLVKLSGTGKELQDIPSPATAPDPVDTPQQMVFDNTPLPEVFNKLKAHYNLSIEYTAKELEGLSFTGTIFYTDSLPILLQAIGRMNDLAVTSIPTGFSITKANRE</sequence>
<keyword evidence="1" id="KW-0812">Transmembrane</keyword>
<dbReference type="InterPro" id="IPR006860">
    <property type="entry name" value="FecR"/>
</dbReference>
<dbReference type="PIRSF" id="PIRSF018266">
    <property type="entry name" value="FecR"/>
    <property type="match status" value="1"/>
</dbReference>
<dbReference type="EMBL" id="CP119311">
    <property type="protein sequence ID" value="WEK36782.1"/>
    <property type="molecule type" value="Genomic_DNA"/>
</dbReference>
<dbReference type="AlphaFoldDB" id="A0AAJ5WWC4"/>
<evidence type="ECO:0000313" key="4">
    <source>
        <dbReference type="EMBL" id="WEK36782.1"/>
    </source>
</evidence>
<dbReference type="InterPro" id="IPR012373">
    <property type="entry name" value="Ferrdict_sens_TM"/>
</dbReference>
<reference evidence="4" key="1">
    <citation type="submission" date="2023-03" db="EMBL/GenBank/DDBJ databases">
        <title>Andean soil-derived lignocellulolytic bacterial consortium as a source of novel taxa and putative plastic-active enzymes.</title>
        <authorList>
            <person name="Diaz-Garcia L."/>
            <person name="Chuvochina M."/>
            <person name="Feuerriegel G."/>
            <person name="Bunk B."/>
            <person name="Sproer C."/>
            <person name="Streit W.R."/>
            <person name="Rodriguez L.M."/>
            <person name="Overmann J."/>
            <person name="Jimenez D.J."/>
        </authorList>
    </citation>
    <scope>NUCLEOTIDE SEQUENCE</scope>
    <source>
        <strain evidence="4">MAG 7</strain>
    </source>
</reference>
<evidence type="ECO:0000256" key="1">
    <source>
        <dbReference type="SAM" id="Phobius"/>
    </source>
</evidence>
<organism evidence="4 5">
    <name type="scientific">Candidatus Pseudobacter hemicellulosilyticus</name>
    <dbReference type="NCBI Taxonomy" id="3121375"/>
    <lineage>
        <taxon>Bacteria</taxon>
        <taxon>Pseudomonadati</taxon>
        <taxon>Bacteroidota</taxon>
        <taxon>Chitinophagia</taxon>
        <taxon>Chitinophagales</taxon>
        <taxon>Chitinophagaceae</taxon>
        <taxon>Pseudobacter</taxon>
    </lineage>
</organism>
<dbReference type="PANTHER" id="PTHR30273">
    <property type="entry name" value="PERIPLASMIC SIGNAL SENSOR AND SIGMA FACTOR ACTIVATOR FECR-RELATED"/>
    <property type="match status" value="1"/>
</dbReference>
<evidence type="ECO:0000313" key="5">
    <source>
        <dbReference type="Proteomes" id="UP001220610"/>
    </source>
</evidence>
<protein>
    <submittedName>
        <fullName evidence="4">FecR domain-containing protein</fullName>
    </submittedName>
</protein>
<dbReference type="Gene3D" id="2.60.120.1440">
    <property type="match status" value="1"/>
</dbReference>
<keyword evidence="1" id="KW-1133">Transmembrane helix</keyword>
<dbReference type="Proteomes" id="UP001220610">
    <property type="component" value="Chromosome"/>
</dbReference>